<feature type="compositionally biased region" description="Basic and acidic residues" evidence="1">
    <location>
        <begin position="59"/>
        <end position="75"/>
    </location>
</feature>
<gene>
    <name evidence="2" type="ORF">C4544_02620</name>
</gene>
<dbReference type="Gene3D" id="1.10.10.410">
    <property type="match status" value="1"/>
</dbReference>
<dbReference type="AlphaFoldDB" id="A0A419DE87"/>
<dbReference type="InterPro" id="IPR042184">
    <property type="entry name" value="YqeY/Aim41_N"/>
</dbReference>
<comment type="caution">
    <text evidence="2">The sequence shown here is derived from an EMBL/GenBank/DDBJ whole genome shotgun (WGS) entry which is preliminary data.</text>
</comment>
<dbReference type="Pfam" id="PF09424">
    <property type="entry name" value="YqeY"/>
    <property type="match status" value="1"/>
</dbReference>
<dbReference type="SUPFAM" id="SSF89095">
    <property type="entry name" value="GatB/YqeY motif"/>
    <property type="match status" value="1"/>
</dbReference>
<accession>A0A419DE87</accession>
<name>A0A419DE87_9BACT</name>
<dbReference type="EMBL" id="QZJW01000019">
    <property type="protein sequence ID" value="RJO61387.1"/>
    <property type="molecule type" value="Genomic_DNA"/>
</dbReference>
<dbReference type="PANTHER" id="PTHR28055:SF1">
    <property type="entry name" value="ALTERED INHERITANCE OF MITOCHONDRIA PROTEIN 41, MITOCHONDRIAL"/>
    <property type="match status" value="1"/>
</dbReference>
<dbReference type="InterPro" id="IPR003789">
    <property type="entry name" value="Asn/Gln_tRNA_amidoTrase-B-like"/>
</dbReference>
<dbReference type="PANTHER" id="PTHR28055">
    <property type="entry name" value="ALTERED INHERITANCE OF MITOCHONDRIA PROTEIN 41, MITOCHONDRIAL"/>
    <property type="match status" value="1"/>
</dbReference>
<sequence length="146" mass="16245">MGIQQQIDNDLKQALKNHEETKLSVLRMLKTALKNAEIAKKGELTDEDALKVLNTQGKQRKDSISQYEEGGRQDLADKEKAELRIIEEYLPAQMSEEDIQKIVVEKISEAGEGANFGAVMGAVMREVGQSADGQTVRKVLEEEMGK</sequence>
<organism evidence="2 3">
    <name type="scientific">candidate division WS5 bacterium</name>
    <dbReference type="NCBI Taxonomy" id="2093353"/>
    <lineage>
        <taxon>Bacteria</taxon>
        <taxon>candidate division WS5</taxon>
    </lineage>
</organism>
<dbReference type="Gene3D" id="1.10.1510.10">
    <property type="entry name" value="Uncharacterised protein YqeY/AIM41 PF09424, N-terminal domain"/>
    <property type="match status" value="1"/>
</dbReference>
<protein>
    <submittedName>
        <fullName evidence="2">GatB/YqeY domain-containing protein</fullName>
    </submittedName>
</protein>
<dbReference type="InterPro" id="IPR023168">
    <property type="entry name" value="GatB_Yqey_C_2"/>
</dbReference>
<evidence type="ECO:0000313" key="3">
    <source>
        <dbReference type="Proteomes" id="UP000285655"/>
    </source>
</evidence>
<dbReference type="Proteomes" id="UP000285655">
    <property type="component" value="Unassembled WGS sequence"/>
</dbReference>
<reference evidence="2 3" key="1">
    <citation type="journal article" date="2017" name="ISME J.">
        <title>Energy and carbon metabolisms in a deep terrestrial subsurface fluid microbial community.</title>
        <authorList>
            <person name="Momper L."/>
            <person name="Jungbluth S.P."/>
            <person name="Lee M.D."/>
            <person name="Amend J.P."/>
        </authorList>
    </citation>
    <scope>NUCLEOTIDE SEQUENCE [LARGE SCALE GENOMIC DNA]</scope>
    <source>
        <strain evidence="2">SURF_29</strain>
    </source>
</reference>
<dbReference type="InterPro" id="IPR019004">
    <property type="entry name" value="YqeY/Aim41"/>
</dbReference>
<evidence type="ECO:0000313" key="2">
    <source>
        <dbReference type="EMBL" id="RJO61387.1"/>
    </source>
</evidence>
<evidence type="ECO:0000256" key="1">
    <source>
        <dbReference type="SAM" id="MobiDB-lite"/>
    </source>
</evidence>
<feature type="region of interest" description="Disordered" evidence="1">
    <location>
        <begin position="56"/>
        <end position="75"/>
    </location>
</feature>
<proteinExistence type="predicted"/>
<dbReference type="GO" id="GO:0016884">
    <property type="term" value="F:carbon-nitrogen ligase activity, with glutamine as amido-N-donor"/>
    <property type="evidence" value="ECO:0007669"/>
    <property type="project" value="InterPro"/>
</dbReference>